<dbReference type="OMA" id="ARMFATR"/>
<evidence type="ECO:0000313" key="3">
    <source>
        <dbReference type="Proteomes" id="UP000054302"/>
    </source>
</evidence>
<dbReference type="VEuPathDB" id="FungiDB:PV10_07190"/>
<dbReference type="OrthoDB" id="5366531at2759"/>
<feature type="compositionally biased region" description="Acidic residues" evidence="1">
    <location>
        <begin position="845"/>
        <end position="854"/>
    </location>
</feature>
<dbReference type="EMBL" id="KN847524">
    <property type="protein sequence ID" value="KIV89819.1"/>
    <property type="molecule type" value="Genomic_DNA"/>
</dbReference>
<keyword evidence="3" id="KW-1185">Reference proteome</keyword>
<evidence type="ECO:0000256" key="1">
    <source>
        <dbReference type="SAM" id="MobiDB-lite"/>
    </source>
</evidence>
<dbReference type="RefSeq" id="XP_016221393.1">
    <property type="nucleotide sequence ID" value="XM_016372061.1"/>
</dbReference>
<dbReference type="Proteomes" id="UP000054302">
    <property type="component" value="Unassembled WGS sequence"/>
</dbReference>
<dbReference type="GeneID" id="27325035"/>
<accession>A0A0D1Z7B3</accession>
<name>A0A0D1Z7B3_EXOME</name>
<reference evidence="2 3" key="1">
    <citation type="submission" date="2015-01" db="EMBL/GenBank/DDBJ databases">
        <title>The Genome Sequence of Exophiala mesophila CBS40295.</title>
        <authorList>
            <consortium name="The Broad Institute Genomics Platform"/>
            <person name="Cuomo C."/>
            <person name="de Hoog S."/>
            <person name="Gorbushina A."/>
            <person name="Stielow B."/>
            <person name="Teixiera M."/>
            <person name="Abouelleil A."/>
            <person name="Chapman S.B."/>
            <person name="Priest M."/>
            <person name="Young S.K."/>
            <person name="Wortman J."/>
            <person name="Nusbaum C."/>
            <person name="Birren B."/>
        </authorList>
    </citation>
    <scope>NUCLEOTIDE SEQUENCE [LARGE SCALE GENOMIC DNA]</scope>
    <source>
        <strain evidence="2 3">CBS 40295</strain>
    </source>
</reference>
<feature type="region of interest" description="Disordered" evidence="1">
    <location>
        <begin position="57"/>
        <end position="101"/>
    </location>
</feature>
<feature type="compositionally biased region" description="Polar residues" evidence="1">
    <location>
        <begin position="59"/>
        <end position="74"/>
    </location>
</feature>
<dbReference type="STRING" id="212818.A0A0D1Z7B3"/>
<protein>
    <submittedName>
        <fullName evidence="2">Uncharacterized protein</fullName>
    </submittedName>
</protein>
<sequence length="876" mass="100874">MQVRIATFPQRLTTAVFYRKQSHHCSTPYLLPLISSPHHAIPRQRIYTPKLRRHFSASAPVTDNKSSGSPTTLKNVDFWPEPTPSQDAAAPESADSVDSDEKAAEAAKWESILEDAFFYGIRSKSRLLFESDVGHLENRDTRITDLPPARQNIDLWLVLLRAQALHNGHDGIKAIYHGITSRGTLVRLEGDDPSVSALWQVFLAAGSVDFEFLRTLAGEALSYDLHRPYIFREIVGAALEGDTPARATELAQFLYSRFRGKEDLSHIFLSMTRSSSPQALTSFCNVYSHLPRGNIYADVIPQLWSLERFSDAFDLHFFLLSKGDLPPTFEVLQPLIVHLVHQEENGQSQEQRLNTFLGPLKRAGASFEAQTRRFWALEASKLTEHSPETLNTVAHRQRRQSPRKFSDTFVARAFATRAIPFEFTVNSLIPMGLVEVGPQSVREMVSSSPDLATVQNRFKLLQDRGIDTGSSAYVRTLRNTASAGRWEILRSLVDNDMHHQVFEDENTQLQFLLKYYRSNEWPKLNRTLAVLNLGNFGEEENRQAQGFLLRAMAQLKHYQGMIRLLSDMRMHREKTPMIDAVVRDVLTSLRDDIHRHVLDKQRDSGDLTTAHIGILQQLAGAGALIPLRTWQYSLFSLGKLDRLEALARLSYWLAEFYQPNAIAAHYDLKGKRLPARDTDLRRVFTPDYQKGLMAWAFRPRSWQTKAVKTKKLLFAERCLRWAPILKRLRDQYNVPVDEEQIQEWYLDRVRMLFSISNYGFEEQYNNVQRERNPHPYWLYWALYDARWQPRSKPLRYEKSFLLLGLLTSGRQERRYKLRQQRLSDTRKHVSGPAEIRAALAARDAEQEETEESGFDESTKEDLTVLYRDRGPSRTTN</sequence>
<dbReference type="HOGENOM" id="CLU_007655_0_2_1"/>
<gene>
    <name evidence="2" type="ORF">PV10_07190</name>
</gene>
<organism evidence="2 3">
    <name type="scientific">Exophiala mesophila</name>
    <name type="common">Black yeast-like fungus</name>
    <dbReference type="NCBI Taxonomy" id="212818"/>
    <lineage>
        <taxon>Eukaryota</taxon>
        <taxon>Fungi</taxon>
        <taxon>Dikarya</taxon>
        <taxon>Ascomycota</taxon>
        <taxon>Pezizomycotina</taxon>
        <taxon>Eurotiomycetes</taxon>
        <taxon>Chaetothyriomycetidae</taxon>
        <taxon>Chaetothyriales</taxon>
        <taxon>Herpotrichiellaceae</taxon>
        <taxon>Exophiala</taxon>
    </lineage>
</organism>
<feature type="compositionally biased region" description="Basic and acidic residues" evidence="1">
    <location>
        <begin position="856"/>
        <end position="876"/>
    </location>
</feature>
<feature type="region of interest" description="Disordered" evidence="1">
    <location>
        <begin position="834"/>
        <end position="876"/>
    </location>
</feature>
<evidence type="ECO:0000313" key="2">
    <source>
        <dbReference type="EMBL" id="KIV89819.1"/>
    </source>
</evidence>
<proteinExistence type="predicted"/>
<dbReference type="AlphaFoldDB" id="A0A0D1Z7B3"/>